<accession>A0ABM5WT61</accession>
<evidence type="ECO:0000313" key="3">
    <source>
        <dbReference type="Proteomes" id="UP000065533"/>
    </source>
</evidence>
<organism evidence="2 3">
    <name type="scientific">Planococcus kocurii</name>
    <dbReference type="NCBI Taxonomy" id="1374"/>
    <lineage>
        <taxon>Bacteria</taxon>
        <taxon>Bacillati</taxon>
        <taxon>Bacillota</taxon>
        <taxon>Bacilli</taxon>
        <taxon>Bacillales</taxon>
        <taxon>Caryophanaceae</taxon>
        <taxon>Planococcus</taxon>
    </lineage>
</organism>
<dbReference type="Proteomes" id="UP000065533">
    <property type="component" value="Chromosome"/>
</dbReference>
<keyword evidence="1" id="KW-0812">Transmembrane</keyword>
<keyword evidence="1" id="KW-0472">Membrane</keyword>
<reference evidence="2" key="1">
    <citation type="submission" date="2016-01" db="EMBL/GenBank/DDBJ databases">
        <title>Complete genome of Planococcus kocurri type strain.</title>
        <authorList>
            <person name="See-Too W.S."/>
        </authorList>
    </citation>
    <scope>NUCLEOTIDE SEQUENCE [LARGE SCALE GENOMIC DNA]</scope>
    <source>
        <strain evidence="2">ATCC 43650</strain>
    </source>
</reference>
<protein>
    <submittedName>
        <fullName evidence="2">Uncharacterized protein</fullName>
    </submittedName>
</protein>
<feature type="transmembrane region" description="Helical" evidence="1">
    <location>
        <begin position="40"/>
        <end position="59"/>
    </location>
</feature>
<gene>
    <name evidence="2" type="ORF">AUO94_01555</name>
</gene>
<keyword evidence="3" id="KW-1185">Reference proteome</keyword>
<sequence length="67" mass="7467">MKIFRLALLIIGMASAIVCMGIGIFIFIHPATERVQFLTQLSYVLIVITLLSGVMINKLRRSKSTQS</sequence>
<proteinExistence type="predicted"/>
<evidence type="ECO:0000256" key="1">
    <source>
        <dbReference type="SAM" id="Phobius"/>
    </source>
</evidence>
<feature type="transmembrane region" description="Helical" evidence="1">
    <location>
        <begin position="7"/>
        <end position="28"/>
    </location>
</feature>
<name>A0ABM5WT61_9BACL</name>
<keyword evidence="1" id="KW-1133">Transmembrane helix</keyword>
<evidence type="ECO:0000313" key="2">
    <source>
        <dbReference type="EMBL" id="ALS77408.1"/>
    </source>
</evidence>
<dbReference type="EMBL" id="CP013661">
    <property type="protein sequence ID" value="ALS77408.1"/>
    <property type="molecule type" value="Genomic_DNA"/>
</dbReference>